<evidence type="ECO:0000256" key="5">
    <source>
        <dbReference type="ARBA" id="ARBA00023136"/>
    </source>
</evidence>
<organism evidence="7 8">
    <name type="scientific">Nannocystis pusilla</name>
    <dbReference type="NCBI Taxonomy" id="889268"/>
    <lineage>
        <taxon>Bacteria</taxon>
        <taxon>Pseudomonadati</taxon>
        <taxon>Myxococcota</taxon>
        <taxon>Polyangia</taxon>
        <taxon>Nannocystales</taxon>
        <taxon>Nannocystaceae</taxon>
        <taxon>Nannocystis</taxon>
    </lineage>
</organism>
<reference evidence="7" key="1">
    <citation type="submission" date="2022-11" db="EMBL/GenBank/DDBJ databases">
        <title>Minimal conservation of predation-associated metabolite biosynthetic gene clusters underscores biosynthetic potential of Myxococcota including descriptions for ten novel species: Archangium lansinium sp. nov., Myxococcus landrumus sp. nov., Nannocystis bai.</title>
        <authorList>
            <person name="Ahearne A."/>
            <person name="Stevens C."/>
            <person name="Phillips K."/>
        </authorList>
    </citation>
    <scope>NUCLEOTIDE SEQUENCE</scope>
    <source>
        <strain evidence="7">Na p29</strain>
    </source>
</reference>
<accession>A0A9X3F5Z2</accession>
<dbReference type="Proteomes" id="UP001150924">
    <property type="component" value="Unassembled WGS sequence"/>
</dbReference>
<dbReference type="PANTHER" id="PTHR47371:SF3">
    <property type="entry name" value="PHOSPHOGLYCEROL TRANSFERASE I"/>
    <property type="match status" value="1"/>
</dbReference>
<evidence type="ECO:0000256" key="2">
    <source>
        <dbReference type="ARBA" id="ARBA00022475"/>
    </source>
</evidence>
<comment type="caution">
    <text evidence="7">The sequence shown here is derived from an EMBL/GenBank/DDBJ whole genome shotgun (WGS) entry which is preliminary data.</text>
</comment>
<keyword evidence="4" id="KW-1133">Transmembrane helix</keyword>
<evidence type="ECO:0000256" key="3">
    <source>
        <dbReference type="ARBA" id="ARBA00022692"/>
    </source>
</evidence>
<dbReference type="RefSeq" id="WP_267775578.1">
    <property type="nucleotide sequence ID" value="NZ_JAPNKE010000002.1"/>
</dbReference>
<proteinExistence type="predicted"/>
<name>A0A9X3F5Z2_9BACT</name>
<dbReference type="Pfam" id="PF00884">
    <property type="entry name" value="Sulfatase"/>
    <property type="match status" value="1"/>
</dbReference>
<dbReference type="GO" id="GO:0016787">
    <property type="term" value="F:hydrolase activity"/>
    <property type="evidence" value="ECO:0007669"/>
    <property type="project" value="UniProtKB-KW"/>
</dbReference>
<evidence type="ECO:0000313" key="8">
    <source>
        <dbReference type="Proteomes" id="UP001150924"/>
    </source>
</evidence>
<dbReference type="SUPFAM" id="SSF53649">
    <property type="entry name" value="Alkaline phosphatase-like"/>
    <property type="match status" value="1"/>
</dbReference>
<keyword evidence="3" id="KW-0812">Transmembrane</keyword>
<dbReference type="GO" id="GO:0005886">
    <property type="term" value="C:plasma membrane"/>
    <property type="evidence" value="ECO:0007669"/>
    <property type="project" value="UniProtKB-SubCell"/>
</dbReference>
<keyword evidence="7" id="KW-0378">Hydrolase</keyword>
<keyword evidence="8" id="KW-1185">Reference proteome</keyword>
<keyword evidence="2" id="KW-1003">Cell membrane</keyword>
<evidence type="ECO:0000256" key="1">
    <source>
        <dbReference type="ARBA" id="ARBA00004651"/>
    </source>
</evidence>
<dbReference type="AlphaFoldDB" id="A0A9X3F5Z2"/>
<gene>
    <name evidence="7" type="ORF">OV079_43265</name>
</gene>
<evidence type="ECO:0000313" key="7">
    <source>
        <dbReference type="EMBL" id="MCY1012243.1"/>
    </source>
</evidence>
<dbReference type="Gene3D" id="3.40.720.10">
    <property type="entry name" value="Alkaline Phosphatase, subunit A"/>
    <property type="match status" value="1"/>
</dbReference>
<dbReference type="EMBL" id="JAPNKE010000002">
    <property type="protein sequence ID" value="MCY1012243.1"/>
    <property type="molecule type" value="Genomic_DNA"/>
</dbReference>
<keyword evidence="5" id="KW-0472">Membrane</keyword>
<dbReference type="InterPro" id="IPR050448">
    <property type="entry name" value="OpgB/LTA_synthase_biosynth"/>
</dbReference>
<evidence type="ECO:0000256" key="4">
    <source>
        <dbReference type="ARBA" id="ARBA00022989"/>
    </source>
</evidence>
<dbReference type="InterPro" id="IPR017850">
    <property type="entry name" value="Alkaline_phosphatase_core_sf"/>
</dbReference>
<dbReference type="PANTHER" id="PTHR47371">
    <property type="entry name" value="LIPOTEICHOIC ACID SYNTHASE"/>
    <property type="match status" value="1"/>
</dbReference>
<sequence length="255" mass="26956">MIGWGLADEAFFARMLPELAAAPKPFFAFLVTLSLHHPYDEFPPALRRLQLGALEGTSLGNYLHGIHHLDAALAELFAGLEAAGLADSTAVAIYGDHDARLGVTPEIAALAGEPAGSPSLRLRLERVPGFLVLPKGQVTGEVDAVGSHVDLAPTWLHYLGVPAPPAFVGRPLVPARAGRGWLPSPTARRWATSACSRSPGRTSPRRGLFTAEGARIEREACTGLVERARRALAVSRAIADHDLARALPSGTEPGP</sequence>
<comment type="subcellular location">
    <subcellularLocation>
        <location evidence="1">Cell membrane</location>
        <topology evidence="1">Multi-pass membrane protein</topology>
    </subcellularLocation>
</comment>
<dbReference type="InterPro" id="IPR000917">
    <property type="entry name" value="Sulfatase_N"/>
</dbReference>
<protein>
    <submittedName>
        <fullName evidence="7">Sulfatase-like hydrolase/transferase</fullName>
    </submittedName>
</protein>
<evidence type="ECO:0000259" key="6">
    <source>
        <dbReference type="Pfam" id="PF00884"/>
    </source>
</evidence>
<feature type="domain" description="Sulfatase N-terminal" evidence="6">
    <location>
        <begin position="6"/>
        <end position="161"/>
    </location>
</feature>